<proteinExistence type="predicted"/>
<feature type="region of interest" description="Disordered" evidence="1">
    <location>
        <begin position="1"/>
        <end position="104"/>
    </location>
</feature>
<dbReference type="RefSeq" id="WP_229711857.1">
    <property type="nucleotide sequence ID" value="NZ_BMMP01000008.1"/>
</dbReference>
<name>A0ABQ2MCH5_9ACTN</name>
<accession>A0ABQ2MCH5</accession>
<keyword evidence="3" id="KW-1185">Reference proteome</keyword>
<feature type="compositionally biased region" description="Basic and acidic residues" evidence="1">
    <location>
        <begin position="1"/>
        <end position="10"/>
    </location>
</feature>
<feature type="compositionally biased region" description="Basic and acidic residues" evidence="1">
    <location>
        <begin position="26"/>
        <end position="40"/>
    </location>
</feature>
<dbReference type="Proteomes" id="UP000631535">
    <property type="component" value="Unassembled WGS sequence"/>
</dbReference>
<sequence>MRADELRFADEPLTAVRFHGSPGRESTSRSERTNLPERVEAGTGYSDVRVDYRLATRLRDPGEAPDRERPAQDTSDAGTSGPAVTDEGAPPPDTSAPAPEAGEP</sequence>
<protein>
    <submittedName>
        <fullName evidence="2">Uncharacterized protein</fullName>
    </submittedName>
</protein>
<evidence type="ECO:0000313" key="3">
    <source>
        <dbReference type="Proteomes" id="UP000631535"/>
    </source>
</evidence>
<feature type="compositionally biased region" description="Basic and acidic residues" evidence="1">
    <location>
        <begin position="48"/>
        <end position="71"/>
    </location>
</feature>
<comment type="caution">
    <text evidence="2">The sequence shown here is derived from an EMBL/GenBank/DDBJ whole genome shotgun (WGS) entry which is preliminary data.</text>
</comment>
<reference evidence="3" key="1">
    <citation type="journal article" date="2019" name="Int. J. Syst. Evol. Microbiol.">
        <title>The Global Catalogue of Microorganisms (GCM) 10K type strain sequencing project: providing services to taxonomists for standard genome sequencing and annotation.</title>
        <authorList>
            <consortium name="The Broad Institute Genomics Platform"/>
            <consortium name="The Broad Institute Genome Sequencing Center for Infectious Disease"/>
            <person name="Wu L."/>
            <person name="Ma J."/>
        </authorList>
    </citation>
    <scope>NUCLEOTIDE SEQUENCE [LARGE SCALE GENOMIC DNA]</scope>
    <source>
        <strain evidence="3">CGMCC 4.7178</strain>
    </source>
</reference>
<dbReference type="EMBL" id="BMMP01000008">
    <property type="protein sequence ID" value="GGO49506.1"/>
    <property type="molecule type" value="Genomic_DNA"/>
</dbReference>
<gene>
    <name evidence="2" type="ORF">GCM10012287_26970</name>
</gene>
<organism evidence="2 3">
    <name type="scientific">Streptomyces daqingensis</name>
    <dbReference type="NCBI Taxonomy" id="1472640"/>
    <lineage>
        <taxon>Bacteria</taxon>
        <taxon>Bacillati</taxon>
        <taxon>Actinomycetota</taxon>
        <taxon>Actinomycetes</taxon>
        <taxon>Kitasatosporales</taxon>
        <taxon>Streptomycetaceae</taxon>
        <taxon>Streptomyces</taxon>
    </lineage>
</organism>
<evidence type="ECO:0000256" key="1">
    <source>
        <dbReference type="SAM" id="MobiDB-lite"/>
    </source>
</evidence>
<evidence type="ECO:0000313" key="2">
    <source>
        <dbReference type="EMBL" id="GGO49506.1"/>
    </source>
</evidence>